<dbReference type="Proteomes" id="UP001501011">
    <property type="component" value="Unassembled WGS sequence"/>
</dbReference>
<evidence type="ECO:0000313" key="3">
    <source>
        <dbReference type="Proteomes" id="UP001501011"/>
    </source>
</evidence>
<evidence type="ECO:0000259" key="1">
    <source>
        <dbReference type="Pfam" id="PF07238"/>
    </source>
</evidence>
<dbReference type="InterPro" id="IPR009875">
    <property type="entry name" value="PilZ_domain"/>
</dbReference>
<proteinExistence type="predicted"/>
<organism evidence="2 3">
    <name type="scientific">Kangiella marina</name>
    <dbReference type="NCBI Taxonomy" id="1079178"/>
    <lineage>
        <taxon>Bacteria</taxon>
        <taxon>Pseudomonadati</taxon>
        <taxon>Pseudomonadota</taxon>
        <taxon>Gammaproteobacteria</taxon>
        <taxon>Kangiellales</taxon>
        <taxon>Kangiellaceae</taxon>
        <taxon>Kangiella</taxon>
    </lineage>
</organism>
<dbReference type="Pfam" id="PF07238">
    <property type="entry name" value="PilZ"/>
    <property type="match status" value="1"/>
</dbReference>
<gene>
    <name evidence="2" type="ORF">GCM10023151_07420</name>
</gene>
<keyword evidence="3" id="KW-1185">Reference proteome</keyword>
<accession>A0ABP8IFQ3</accession>
<protein>
    <recommendedName>
        <fullName evidence="1">PilZ domain-containing protein</fullName>
    </recommendedName>
</protein>
<dbReference type="Gene3D" id="2.40.10.220">
    <property type="entry name" value="predicted glycosyltransferase like domains"/>
    <property type="match status" value="1"/>
</dbReference>
<evidence type="ECO:0000313" key="2">
    <source>
        <dbReference type="EMBL" id="GAA4357907.1"/>
    </source>
</evidence>
<comment type="caution">
    <text evidence="2">The sequence shown here is derived from an EMBL/GenBank/DDBJ whole genome shotgun (WGS) entry which is preliminary data.</text>
</comment>
<sequence>MSAKALIELNGDKYVAKVIDISLNGAHLYCDQAEADGNLKQDSYIKLQIIFDELTPPINIKAQVVYHKDHDYGVECQEIDIDSMLQLRSILTLYNNDPETIHQESQALWERNSQDKD</sequence>
<name>A0ABP8IFQ3_9GAMM</name>
<dbReference type="SUPFAM" id="SSF141371">
    <property type="entry name" value="PilZ domain-like"/>
    <property type="match status" value="1"/>
</dbReference>
<reference evidence="3" key="1">
    <citation type="journal article" date="2019" name="Int. J. Syst. Evol. Microbiol.">
        <title>The Global Catalogue of Microorganisms (GCM) 10K type strain sequencing project: providing services to taxonomists for standard genome sequencing and annotation.</title>
        <authorList>
            <consortium name="The Broad Institute Genomics Platform"/>
            <consortium name="The Broad Institute Genome Sequencing Center for Infectious Disease"/>
            <person name="Wu L."/>
            <person name="Ma J."/>
        </authorList>
    </citation>
    <scope>NUCLEOTIDE SEQUENCE [LARGE SCALE GENOMIC DNA]</scope>
    <source>
        <strain evidence="3">JCM 17728</strain>
    </source>
</reference>
<dbReference type="EMBL" id="BAABFV010000001">
    <property type="protein sequence ID" value="GAA4357907.1"/>
    <property type="molecule type" value="Genomic_DNA"/>
</dbReference>
<feature type="domain" description="PilZ" evidence="1">
    <location>
        <begin position="2"/>
        <end position="91"/>
    </location>
</feature>